<proteinExistence type="inferred from homology"/>
<dbReference type="Gene3D" id="3.30.420.10">
    <property type="entry name" value="Ribonuclease H-like superfamily/Ribonuclease H"/>
    <property type="match status" value="1"/>
</dbReference>
<evidence type="ECO:0000256" key="2">
    <source>
        <dbReference type="PIRSR" id="PIRSR603782-1"/>
    </source>
</evidence>
<evidence type="ECO:0000256" key="4">
    <source>
        <dbReference type="SAM" id="MobiDB-lite"/>
    </source>
</evidence>
<dbReference type="PANTHER" id="PTHR12151:SF5">
    <property type="entry name" value="AT19154P"/>
    <property type="match status" value="1"/>
</dbReference>
<dbReference type="EMBL" id="LGTZ01002568">
    <property type="protein sequence ID" value="OJD12629.1"/>
    <property type="molecule type" value="Genomic_DNA"/>
</dbReference>
<dbReference type="Pfam" id="PF02630">
    <property type="entry name" value="SCO1-SenC"/>
    <property type="match status" value="1"/>
</dbReference>
<dbReference type="Gene3D" id="3.40.30.10">
    <property type="entry name" value="Glutaredoxin"/>
    <property type="match status" value="1"/>
</dbReference>
<dbReference type="GO" id="GO:0003676">
    <property type="term" value="F:nucleic acid binding"/>
    <property type="evidence" value="ECO:0007669"/>
    <property type="project" value="InterPro"/>
</dbReference>
<dbReference type="STRING" id="1658174.A0A1J9QBU6"/>
<dbReference type="VEuPathDB" id="FungiDB:ACJ73_09318"/>
<comment type="caution">
    <text evidence="7">The sequence shown here is derived from an EMBL/GenBank/DDBJ whole genome shotgun (WGS) entry which is preliminary data.</text>
</comment>
<feature type="binding site" evidence="2">
    <location>
        <position position="546"/>
    </location>
    <ligand>
        <name>Cu cation</name>
        <dbReference type="ChEBI" id="CHEBI:23378"/>
    </ligand>
</feature>
<dbReference type="AlphaFoldDB" id="A0A1J9QBU6"/>
<feature type="binding site" evidence="2">
    <location>
        <position position="453"/>
    </location>
    <ligand>
        <name>Cu cation</name>
        <dbReference type="ChEBI" id="CHEBI:23378"/>
    </ligand>
</feature>
<keyword evidence="2" id="KW-0186">Copper</keyword>
<evidence type="ECO:0000313" key="7">
    <source>
        <dbReference type="EMBL" id="OJD12629.1"/>
    </source>
</evidence>
<evidence type="ECO:0000256" key="1">
    <source>
        <dbReference type="ARBA" id="ARBA00010996"/>
    </source>
</evidence>
<comment type="similarity">
    <text evidence="1">Belongs to the SCO1/2 family.</text>
</comment>
<keyword evidence="5" id="KW-0812">Transmembrane</keyword>
<dbReference type="GO" id="GO:0045454">
    <property type="term" value="P:cell redox homeostasis"/>
    <property type="evidence" value="ECO:0007669"/>
    <property type="project" value="UniProtKB-ARBA"/>
</dbReference>
<name>A0A1J9QBU6_9EURO</name>
<dbReference type="CDD" id="cd02968">
    <property type="entry name" value="SCO"/>
    <property type="match status" value="1"/>
</dbReference>
<keyword evidence="5" id="KW-1133">Transmembrane helix</keyword>
<reference evidence="7 8" key="1">
    <citation type="submission" date="2015-08" db="EMBL/GenBank/DDBJ databases">
        <title>Emmonsia species relationships and genome sequence.</title>
        <authorList>
            <person name="Cuomo C.A."/>
            <person name="Schwartz I.S."/>
            <person name="Kenyon C."/>
            <person name="De Hoog G.S."/>
            <person name="Govender N.P."/>
            <person name="Botha A."/>
            <person name="Moreno L."/>
            <person name="De Vries M."/>
            <person name="Munoz J.F."/>
            <person name="Stielow J.B."/>
        </authorList>
    </citation>
    <scope>NUCLEOTIDE SEQUENCE [LARGE SCALE GENOMIC DNA]</scope>
    <source>
        <strain evidence="7 8">EI222</strain>
    </source>
</reference>
<dbReference type="InterPro" id="IPR036249">
    <property type="entry name" value="Thioredoxin-like_sf"/>
</dbReference>
<keyword evidence="8" id="KW-1185">Reference proteome</keyword>
<dbReference type="GO" id="GO:0033617">
    <property type="term" value="P:mitochondrial respiratory chain complex IV assembly"/>
    <property type="evidence" value="ECO:0007669"/>
    <property type="project" value="TreeGrafter"/>
</dbReference>
<dbReference type="InterPro" id="IPR004875">
    <property type="entry name" value="DDE_SF_endonuclease_dom"/>
</dbReference>
<accession>A0A1J9QBU6</accession>
<sequence length="595" mass="68047">LSYVRLNNKENCLRKGSKRTARARPKYVGRCVVWSEQRRFRLSEPGRGFVRNPIGRSIGRIRRTSEDPSVRVPTPNKRKWHQASWYETGLLYDWRIETRENGWTTDKLGLIWLKEVFNKHTQARTKGQYRLLILDGHGSHNGPEFDQFCMQNLIIPLYMPAHSSHLLQPLDVACFSPLKQAYRKEVEKRIGLGINHINKNEFLTIYPSVHQVLSHLNTQMRTPTPPGTSHSSQASWATATPHNVRQLELQSEKVKKYLKRRTQSPPSPTNRALEQLVKGCQMAMHSAAILGAENKALRAENAKQKRKRERRRTYRFASRSYSSSRRLLQAPGTRITSPSFLLLIRSNPQTASFSTTSPCPKSKTIQQLKARASTGPFSWKAAALFVVTGVGMIFYFRYEKARLERKRIAEMSKGVGKPKVGGPFVLKDLDGNEFTEENLKGKYSFVYFGFTHCPDICPDELDKMAEIIDIVKAKSNNKTVLRPVFITCDPARDSADVLRKYLAEFHKGIIGLTGTYEQVKNVCKQYRVYFSTPRNITPGEDYLVDHSIYFYLMDPEGDFVECIGRQDTAETAATTILAHINDWKREGKPINTEEG</sequence>
<dbReference type="OrthoDB" id="270009at2759"/>
<dbReference type="InterPro" id="IPR003782">
    <property type="entry name" value="SCO1/SenC"/>
</dbReference>
<protein>
    <recommendedName>
        <fullName evidence="6">DDE-1 domain-containing protein</fullName>
    </recommendedName>
</protein>
<keyword evidence="3" id="KW-1015">Disulfide bond</keyword>
<dbReference type="SUPFAM" id="SSF52833">
    <property type="entry name" value="Thioredoxin-like"/>
    <property type="match status" value="1"/>
</dbReference>
<evidence type="ECO:0000256" key="5">
    <source>
        <dbReference type="SAM" id="Phobius"/>
    </source>
</evidence>
<feature type="domain" description="DDE-1" evidence="6">
    <location>
        <begin position="79"/>
        <end position="200"/>
    </location>
</feature>
<dbReference type="GO" id="GO:0005739">
    <property type="term" value="C:mitochondrion"/>
    <property type="evidence" value="ECO:0007669"/>
    <property type="project" value="GOC"/>
</dbReference>
<dbReference type="GO" id="GO:0005507">
    <property type="term" value="F:copper ion binding"/>
    <property type="evidence" value="ECO:0007669"/>
    <property type="project" value="UniProtKB-ARBA"/>
</dbReference>
<feature type="region of interest" description="Disordered" evidence="4">
    <location>
        <begin position="219"/>
        <end position="240"/>
    </location>
</feature>
<keyword evidence="2" id="KW-0479">Metal-binding</keyword>
<feature type="binding site" evidence="2">
    <location>
        <position position="457"/>
    </location>
    <ligand>
        <name>Cu cation</name>
        <dbReference type="ChEBI" id="CHEBI:23378"/>
    </ligand>
</feature>
<feature type="transmembrane region" description="Helical" evidence="5">
    <location>
        <begin position="377"/>
        <end position="398"/>
    </location>
</feature>
<evidence type="ECO:0000256" key="3">
    <source>
        <dbReference type="PIRSR" id="PIRSR603782-2"/>
    </source>
</evidence>
<dbReference type="Proteomes" id="UP000242791">
    <property type="component" value="Unassembled WGS sequence"/>
</dbReference>
<dbReference type="FunFam" id="3.40.30.10:FF:000013">
    <property type="entry name" value="Blast:Protein SCO1 homolog, mitochondrial"/>
    <property type="match status" value="1"/>
</dbReference>
<feature type="disulfide bond" description="Redox-active" evidence="3">
    <location>
        <begin position="453"/>
        <end position="457"/>
    </location>
</feature>
<organism evidence="7 8">
    <name type="scientific">Blastomyces percursus</name>
    <dbReference type="NCBI Taxonomy" id="1658174"/>
    <lineage>
        <taxon>Eukaryota</taxon>
        <taxon>Fungi</taxon>
        <taxon>Dikarya</taxon>
        <taxon>Ascomycota</taxon>
        <taxon>Pezizomycotina</taxon>
        <taxon>Eurotiomycetes</taxon>
        <taxon>Eurotiomycetidae</taxon>
        <taxon>Onygenales</taxon>
        <taxon>Ajellomycetaceae</taxon>
        <taxon>Blastomyces</taxon>
    </lineage>
</organism>
<gene>
    <name evidence="7" type="ORF">ACJ73_09318</name>
</gene>
<feature type="non-terminal residue" evidence="7">
    <location>
        <position position="1"/>
    </location>
</feature>
<keyword evidence="5" id="KW-0472">Membrane</keyword>
<dbReference type="InterPro" id="IPR036397">
    <property type="entry name" value="RNaseH_sf"/>
</dbReference>
<dbReference type="Pfam" id="PF03184">
    <property type="entry name" value="DDE_1"/>
    <property type="match status" value="1"/>
</dbReference>
<dbReference type="PANTHER" id="PTHR12151">
    <property type="entry name" value="ELECTRON TRANSPORT PROTIN SCO1/SENC FAMILY MEMBER"/>
    <property type="match status" value="1"/>
</dbReference>
<evidence type="ECO:0000259" key="6">
    <source>
        <dbReference type="Pfam" id="PF03184"/>
    </source>
</evidence>
<evidence type="ECO:0000313" key="8">
    <source>
        <dbReference type="Proteomes" id="UP000242791"/>
    </source>
</evidence>